<feature type="region of interest" description="Disordered" evidence="4">
    <location>
        <begin position="427"/>
        <end position="474"/>
    </location>
</feature>
<dbReference type="CDD" id="cd11618">
    <property type="entry name" value="ChtBD1_1"/>
    <property type="match status" value="3"/>
</dbReference>
<keyword evidence="8" id="KW-1185">Reference proteome</keyword>
<feature type="chain" id="PRO_5034487442" description="Chitin-binding type-1 domain-containing protein" evidence="5">
    <location>
        <begin position="18"/>
        <end position="671"/>
    </location>
</feature>
<feature type="compositionally biased region" description="Low complexity" evidence="4">
    <location>
        <begin position="141"/>
        <end position="160"/>
    </location>
</feature>
<dbReference type="PANTHER" id="PTHR47849">
    <property type="entry name" value="CHITIN-BINDING LECTIN 1"/>
    <property type="match status" value="1"/>
</dbReference>
<accession>A0A8H7B8T9</accession>
<dbReference type="SMART" id="SM00270">
    <property type="entry name" value="ChtBD1"/>
    <property type="match status" value="3"/>
</dbReference>
<keyword evidence="1 3" id="KW-0147">Chitin-binding</keyword>
<feature type="compositionally biased region" description="Low complexity" evidence="4">
    <location>
        <begin position="340"/>
        <end position="361"/>
    </location>
</feature>
<keyword evidence="2 3" id="KW-1015">Disulfide bond</keyword>
<feature type="compositionally biased region" description="Polar residues" evidence="4">
    <location>
        <begin position="330"/>
        <end position="339"/>
    </location>
</feature>
<evidence type="ECO:0000313" key="8">
    <source>
        <dbReference type="Proteomes" id="UP000596902"/>
    </source>
</evidence>
<dbReference type="PANTHER" id="PTHR47849:SF8">
    <property type="entry name" value="LECTIN"/>
    <property type="match status" value="1"/>
</dbReference>
<dbReference type="Gene3D" id="3.30.60.10">
    <property type="entry name" value="Endochitinase-like"/>
    <property type="match status" value="3"/>
</dbReference>
<feature type="region of interest" description="Disordered" evidence="4">
    <location>
        <begin position="329"/>
        <end position="361"/>
    </location>
</feature>
<dbReference type="Gene3D" id="2.60.120.260">
    <property type="entry name" value="Galactose-binding domain-like"/>
    <property type="match status" value="1"/>
</dbReference>
<dbReference type="GeneID" id="62199615"/>
<dbReference type="InterPro" id="IPR036861">
    <property type="entry name" value="Endochitinase-like_sf"/>
</dbReference>
<evidence type="ECO:0000256" key="4">
    <source>
        <dbReference type="SAM" id="MobiDB-lite"/>
    </source>
</evidence>
<dbReference type="Proteomes" id="UP000596902">
    <property type="component" value="Unassembled WGS sequence"/>
</dbReference>
<evidence type="ECO:0000256" key="2">
    <source>
        <dbReference type="ARBA" id="ARBA00023157"/>
    </source>
</evidence>
<dbReference type="SUPFAM" id="SSF57016">
    <property type="entry name" value="Plant lectins/antimicrobial peptides"/>
    <property type="match status" value="3"/>
</dbReference>
<dbReference type="InterPro" id="IPR001002">
    <property type="entry name" value="Chitin-bd_1"/>
</dbReference>
<sequence length="671" mass="67446">MRSIILALFAALPVINAAVSSPPISKTGRCGSSFGLTCTGSSFGNCCSQYNYCGKTSAHCDAGCQSGFGTCKNSPAPIAASLKVSKDGSCGGKSGSTCLKSVFGNCCSQYGYCGSSNAYCGSGCNPAFGSCSSSSSVSPTTAHPTSTSTRVTATASSPATKPGVQKISTNARCGNAYQASPLGMTCAGSKWGNCCSQYSYCGSTDTYCGSGCQPGFGNCKPASSSPSSTPAKAPVAPSSVLSTMRIPVVPSSASPTSITSSSASSSEPMSTSLTDSITSSSTTIASVEELYTSTLVTSASASATDVGVSSSLEATSASAAVPEIVPASSELPTSLATSEITTSTNPVVSSPSASTSLSESPSSIAELSSTATAPLATSDVASAELDTAFSVASPTVLETSVEPTTTPTQSITDLQMVTSETETISLTATPVISTSPSPESTSSEPTSTTIEESTSSSVIETPSPSPDTPASSSLVSSIAATSTSSAPATCNTLAVNYNPSFESGAITPWITSQIYPAGTFKNEVLSAASAPFAPLDGLSALYTTLTSRTTGGTFQWRYTLQNVYIPAGSNFNCTAGVKVFQGDNRNQAFPITAVLAVDNIVVGNNANGIYRGSAGSLGANDWKRIGGTGVANSQDMHTIIVQFANSFSYTGASLTFALDDLQCFPTGQCAT</sequence>
<dbReference type="PROSITE" id="PS50941">
    <property type="entry name" value="CHIT_BIND_I_2"/>
    <property type="match status" value="3"/>
</dbReference>
<feature type="domain" description="Chitin-binding type-1" evidence="6">
    <location>
        <begin position="27"/>
        <end position="73"/>
    </location>
</feature>
<evidence type="ECO:0000256" key="5">
    <source>
        <dbReference type="SAM" id="SignalP"/>
    </source>
</evidence>
<evidence type="ECO:0000313" key="7">
    <source>
        <dbReference type="EMBL" id="KAF7679739.1"/>
    </source>
</evidence>
<feature type="disulfide bond" evidence="3">
    <location>
        <begin position="46"/>
        <end position="60"/>
    </location>
</feature>
<dbReference type="RefSeq" id="XP_038789729.1">
    <property type="nucleotide sequence ID" value="XM_038926437.1"/>
</dbReference>
<comment type="caution">
    <text evidence="7">The sequence shown here is derived from an EMBL/GenBank/DDBJ whole genome shotgun (WGS) entry which is preliminary data.</text>
</comment>
<comment type="caution">
    <text evidence="3">Lacks conserved residue(s) required for the propagation of feature annotation.</text>
</comment>
<feature type="signal peptide" evidence="5">
    <location>
        <begin position="1"/>
        <end position="17"/>
    </location>
</feature>
<keyword evidence="5" id="KW-0732">Signal</keyword>
<name>A0A8H7B8T9_9PLEO</name>
<evidence type="ECO:0000256" key="1">
    <source>
        <dbReference type="ARBA" id="ARBA00022669"/>
    </source>
</evidence>
<evidence type="ECO:0000256" key="3">
    <source>
        <dbReference type="PROSITE-ProRule" id="PRU00261"/>
    </source>
</evidence>
<protein>
    <recommendedName>
        <fullName evidence="6">Chitin-binding type-1 domain-containing protein</fullName>
    </recommendedName>
</protein>
<feature type="region of interest" description="Disordered" evidence="4">
    <location>
        <begin position="250"/>
        <end position="278"/>
    </location>
</feature>
<feature type="disulfide bond" evidence="3">
    <location>
        <begin position="106"/>
        <end position="120"/>
    </location>
</feature>
<proteinExistence type="predicted"/>
<feature type="disulfide bond" evidence="3">
    <location>
        <begin position="194"/>
        <end position="208"/>
    </location>
</feature>
<evidence type="ECO:0000259" key="6">
    <source>
        <dbReference type="PROSITE" id="PS50941"/>
    </source>
</evidence>
<feature type="compositionally biased region" description="Low complexity" evidence="4">
    <location>
        <begin position="429"/>
        <end position="474"/>
    </location>
</feature>
<reference evidence="7" key="1">
    <citation type="submission" date="2020-01" db="EMBL/GenBank/DDBJ databases">
        <authorList>
            <person name="Feng Z.H.Z."/>
        </authorList>
    </citation>
    <scope>NUCLEOTIDE SEQUENCE</scope>
    <source>
        <strain evidence="7">CBS107.38</strain>
    </source>
</reference>
<feature type="region of interest" description="Disordered" evidence="4">
    <location>
        <begin position="141"/>
        <end position="164"/>
    </location>
</feature>
<feature type="domain" description="Chitin-binding type-1" evidence="6">
    <location>
        <begin position="170"/>
        <end position="221"/>
    </location>
</feature>
<organism evidence="7 8">
    <name type="scientific">Alternaria burnsii</name>
    <dbReference type="NCBI Taxonomy" id="1187904"/>
    <lineage>
        <taxon>Eukaryota</taxon>
        <taxon>Fungi</taxon>
        <taxon>Dikarya</taxon>
        <taxon>Ascomycota</taxon>
        <taxon>Pezizomycotina</taxon>
        <taxon>Dothideomycetes</taxon>
        <taxon>Pleosporomycetidae</taxon>
        <taxon>Pleosporales</taxon>
        <taxon>Pleosporineae</taxon>
        <taxon>Pleosporaceae</taxon>
        <taxon>Alternaria</taxon>
        <taxon>Alternaria sect. Alternaria</taxon>
    </lineage>
</organism>
<gene>
    <name evidence="7" type="ORF">GT037_001390</name>
</gene>
<dbReference type="EMBL" id="JAAABM010000002">
    <property type="protein sequence ID" value="KAF7679739.1"/>
    <property type="molecule type" value="Genomic_DNA"/>
</dbReference>
<reference evidence="7" key="2">
    <citation type="submission" date="2020-08" db="EMBL/GenBank/DDBJ databases">
        <title>Draft Genome Sequence of Cumin Blight Pathogen Alternaria burnsii.</title>
        <authorList>
            <person name="Feng Z."/>
        </authorList>
    </citation>
    <scope>NUCLEOTIDE SEQUENCE</scope>
    <source>
        <strain evidence="7">CBS107.38</strain>
    </source>
</reference>
<feature type="domain" description="Chitin-binding type-1" evidence="6">
    <location>
        <begin position="87"/>
        <end position="133"/>
    </location>
</feature>
<dbReference type="GO" id="GO:0008061">
    <property type="term" value="F:chitin binding"/>
    <property type="evidence" value="ECO:0007669"/>
    <property type="project" value="UniProtKB-UniRule"/>
</dbReference>
<dbReference type="AlphaFoldDB" id="A0A8H7B8T9"/>